<dbReference type="NCBIfam" id="TIGR02286">
    <property type="entry name" value="PaaD"/>
    <property type="match status" value="1"/>
</dbReference>
<dbReference type="RefSeq" id="WP_068608081.1">
    <property type="nucleotide sequence ID" value="NZ_LZDH01000045.1"/>
</dbReference>
<sequence length="163" mass="16990">MSADAAPPPTDPQALAEAVGAAMWSRDHATQALGMRLDAIAPGRAVLSMPVRRDMVNGHAICHGGLIFTLADSAFAYACNSYNHNTVASACHIDFLAPAREGDVLEAEAVERSLAGRTGVYDITVRVRGGRTVALFRGKSYRIGGEVIAGLAQAADGAASRAR</sequence>
<proteinExistence type="inferred from homology"/>
<dbReference type="Pfam" id="PF03061">
    <property type="entry name" value="4HBT"/>
    <property type="match status" value="1"/>
</dbReference>
<dbReference type="PANTHER" id="PTHR42856">
    <property type="entry name" value="ACYL-COENZYME A THIOESTERASE PAAI"/>
    <property type="match status" value="1"/>
</dbReference>
<gene>
    <name evidence="4" type="ORF">A9O67_03150</name>
</gene>
<dbReference type="InterPro" id="IPR003736">
    <property type="entry name" value="PAAI_dom"/>
</dbReference>
<dbReference type="Proteomes" id="UP000091969">
    <property type="component" value="Unassembled WGS sequence"/>
</dbReference>
<dbReference type="FunFam" id="3.10.129.10:FF:000022">
    <property type="entry name" value="Phenylacetic acid degradation protein"/>
    <property type="match status" value="1"/>
</dbReference>
<organism evidence="4 5">
    <name type="scientific">Tepidimonas fonticaldi</name>
    <dbReference type="NCBI Taxonomy" id="1101373"/>
    <lineage>
        <taxon>Bacteria</taxon>
        <taxon>Pseudomonadati</taxon>
        <taxon>Pseudomonadota</taxon>
        <taxon>Betaproteobacteria</taxon>
        <taxon>Burkholderiales</taxon>
        <taxon>Tepidimonas</taxon>
    </lineage>
</organism>
<accession>A0A1A6DWY6</accession>
<evidence type="ECO:0000313" key="4">
    <source>
        <dbReference type="EMBL" id="OBS31191.1"/>
    </source>
</evidence>
<keyword evidence="2" id="KW-0378">Hydrolase</keyword>
<dbReference type="Gene3D" id="3.10.129.10">
    <property type="entry name" value="Hotdog Thioesterase"/>
    <property type="match status" value="1"/>
</dbReference>
<feature type="domain" description="Thioesterase" evidence="3">
    <location>
        <begin position="61"/>
        <end position="133"/>
    </location>
</feature>
<dbReference type="AlphaFoldDB" id="A0A1A6DWY6"/>
<dbReference type="InterPro" id="IPR029069">
    <property type="entry name" value="HotDog_dom_sf"/>
</dbReference>
<dbReference type="OrthoDB" id="32575at2"/>
<evidence type="ECO:0000256" key="2">
    <source>
        <dbReference type="ARBA" id="ARBA00022801"/>
    </source>
</evidence>
<evidence type="ECO:0000313" key="5">
    <source>
        <dbReference type="Proteomes" id="UP000091969"/>
    </source>
</evidence>
<reference evidence="4 5" key="1">
    <citation type="submission" date="2016-06" db="EMBL/GenBank/DDBJ databases">
        <title>Genome sequence of Tepidimonas fonticaldi PL17.</title>
        <authorList>
            <person name="Pinnaka A.K."/>
        </authorList>
    </citation>
    <scope>NUCLEOTIDE SEQUENCE [LARGE SCALE GENOMIC DNA]</scope>
    <source>
        <strain evidence="4 5">PL17</strain>
    </source>
</reference>
<dbReference type="SUPFAM" id="SSF54637">
    <property type="entry name" value="Thioesterase/thiol ester dehydrase-isomerase"/>
    <property type="match status" value="1"/>
</dbReference>
<evidence type="ECO:0000256" key="1">
    <source>
        <dbReference type="ARBA" id="ARBA00008324"/>
    </source>
</evidence>
<dbReference type="PANTHER" id="PTHR42856:SF1">
    <property type="entry name" value="ACYL-COENZYME A THIOESTERASE PAAI"/>
    <property type="match status" value="1"/>
</dbReference>
<comment type="caution">
    <text evidence="4">The sequence shown here is derived from an EMBL/GenBank/DDBJ whole genome shotgun (WGS) entry which is preliminary data.</text>
</comment>
<dbReference type="EMBL" id="LZDH01000045">
    <property type="protein sequence ID" value="OBS31191.1"/>
    <property type="molecule type" value="Genomic_DNA"/>
</dbReference>
<comment type="similarity">
    <text evidence="1">Belongs to the thioesterase PaaI family.</text>
</comment>
<name>A0A1A6DWY6_9BURK</name>
<protein>
    <submittedName>
        <fullName evidence="4">Phenylacetic acid degradation protein PaaD</fullName>
    </submittedName>
</protein>
<dbReference type="GO" id="GO:0016289">
    <property type="term" value="F:acyl-CoA hydrolase activity"/>
    <property type="evidence" value="ECO:0007669"/>
    <property type="project" value="TreeGrafter"/>
</dbReference>
<dbReference type="NCBIfam" id="TIGR00369">
    <property type="entry name" value="unchar_dom_1"/>
    <property type="match status" value="1"/>
</dbReference>
<keyword evidence="5" id="KW-1185">Reference proteome</keyword>
<evidence type="ECO:0000259" key="3">
    <source>
        <dbReference type="Pfam" id="PF03061"/>
    </source>
</evidence>
<dbReference type="InterPro" id="IPR052723">
    <property type="entry name" value="Acyl-CoA_thioesterase_PaaI"/>
</dbReference>
<dbReference type="CDD" id="cd03443">
    <property type="entry name" value="PaaI_thioesterase"/>
    <property type="match status" value="1"/>
</dbReference>
<dbReference type="InterPro" id="IPR006683">
    <property type="entry name" value="Thioestr_dom"/>
</dbReference>
<dbReference type="InterPro" id="IPR011973">
    <property type="entry name" value="PaaD"/>
</dbReference>
<dbReference type="STRING" id="1101373.A9O67_03150"/>